<evidence type="ECO:0000256" key="2">
    <source>
        <dbReference type="SAM" id="Phobius"/>
    </source>
</evidence>
<keyword evidence="2" id="KW-1133">Transmembrane helix</keyword>
<name>A0AAV6TUM3_9ARAC</name>
<evidence type="ECO:0000313" key="3">
    <source>
        <dbReference type="EMBL" id="KAG8175331.1"/>
    </source>
</evidence>
<keyword evidence="2" id="KW-0472">Membrane</keyword>
<reference evidence="3 4" key="1">
    <citation type="journal article" date="2022" name="Nat. Ecol. Evol.">
        <title>A masculinizing supergene underlies an exaggerated male reproductive morph in a spider.</title>
        <authorList>
            <person name="Hendrickx F."/>
            <person name="De Corte Z."/>
            <person name="Sonet G."/>
            <person name="Van Belleghem S.M."/>
            <person name="Kostlbacher S."/>
            <person name="Vangestel C."/>
        </authorList>
    </citation>
    <scope>NUCLEOTIDE SEQUENCE [LARGE SCALE GENOMIC DNA]</scope>
    <source>
        <strain evidence="3">W744_W776</strain>
    </source>
</reference>
<organism evidence="3 4">
    <name type="scientific">Oedothorax gibbosus</name>
    <dbReference type="NCBI Taxonomy" id="931172"/>
    <lineage>
        <taxon>Eukaryota</taxon>
        <taxon>Metazoa</taxon>
        <taxon>Ecdysozoa</taxon>
        <taxon>Arthropoda</taxon>
        <taxon>Chelicerata</taxon>
        <taxon>Arachnida</taxon>
        <taxon>Araneae</taxon>
        <taxon>Araneomorphae</taxon>
        <taxon>Entelegynae</taxon>
        <taxon>Araneoidea</taxon>
        <taxon>Linyphiidae</taxon>
        <taxon>Erigoninae</taxon>
        <taxon>Oedothorax</taxon>
    </lineage>
</organism>
<dbReference type="AlphaFoldDB" id="A0AAV6TUM3"/>
<proteinExistence type="predicted"/>
<protein>
    <submittedName>
        <fullName evidence="3">Uncharacterized protein</fullName>
    </submittedName>
</protein>
<feature type="region of interest" description="Disordered" evidence="1">
    <location>
        <begin position="228"/>
        <end position="250"/>
    </location>
</feature>
<gene>
    <name evidence="3" type="ORF">JTE90_017849</name>
</gene>
<evidence type="ECO:0000313" key="4">
    <source>
        <dbReference type="Proteomes" id="UP000827092"/>
    </source>
</evidence>
<keyword evidence="2" id="KW-0812">Transmembrane</keyword>
<comment type="caution">
    <text evidence="3">The sequence shown here is derived from an EMBL/GenBank/DDBJ whole genome shotgun (WGS) entry which is preliminary data.</text>
</comment>
<feature type="transmembrane region" description="Helical" evidence="2">
    <location>
        <begin position="214"/>
        <end position="232"/>
    </location>
</feature>
<keyword evidence="4" id="KW-1185">Reference proteome</keyword>
<feature type="transmembrane region" description="Helical" evidence="2">
    <location>
        <begin position="190"/>
        <end position="208"/>
    </location>
</feature>
<dbReference type="EMBL" id="JAFNEN010001029">
    <property type="protein sequence ID" value="KAG8175331.1"/>
    <property type="molecule type" value="Genomic_DNA"/>
</dbReference>
<dbReference type="Proteomes" id="UP000827092">
    <property type="component" value="Unassembled WGS sequence"/>
</dbReference>
<accession>A0AAV6TUM3</accession>
<sequence>MVFLSNSLSSPPHADTHRYHVHNLTTGDHNMVKFLNDVSLPKVEDDYPSYAQTNQDYLNNYGSLLSQASHPIPTTIHRNPNFADLDAHQRNHQLLSQQSVPDIRIYRLPSNEMFHNNFNGDSDFSNGGYPLKKHDFFRGGQQNGGFDGGWDSFQTGGGGGFNLGNIGGGGGLGNLAGAAGVLKKGKEAKALFVLMAPLILLAVFGPILATQAMIPWVANGGLTSVTTIAGSGRRRRRQANSSPRHGGGPEMEKRLQLFLEVQDFITRTGSQDLVEEMGEAFLKCQKYNERRNKCLERVACAYTDNVSVMDPDERRIGKMVLRNVMSNPLVPRSLIGKLNKGFLFGKQRPGQCAANFWCDVVDNRKTKL</sequence>
<evidence type="ECO:0000256" key="1">
    <source>
        <dbReference type="SAM" id="MobiDB-lite"/>
    </source>
</evidence>